<reference evidence="2" key="1">
    <citation type="journal article" date="2020" name="bioRxiv">
        <title>Whole genome comparisons of ergot fungi reveals the divergence and evolution of species within the genus Claviceps are the result of varying mechanisms driving genome evolution and host range expansion.</title>
        <authorList>
            <person name="Wyka S.A."/>
            <person name="Mondo S.J."/>
            <person name="Liu M."/>
            <person name="Dettman J."/>
            <person name="Nalam V."/>
            <person name="Broders K.D."/>
        </authorList>
    </citation>
    <scope>NUCLEOTIDE SEQUENCE</scope>
    <source>
        <strain evidence="2">CCC 602</strain>
    </source>
</reference>
<evidence type="ECO:0000313" key="3">
    <source>
        <dbReference type="Proteomes" id="UP000748025"/>
    </source>
</evidence>
<dbReference type="OrthoDB" id="10057496at2759"/>
<proteinExistence type="predicted"/>
<sequence>MSRVPVSQRSVDVDNSFFPRSATKLIITQYLEYEDNSCWAWVIVGTFFDSHDQPLWSTEIFLARFDHDSDSESSESESESESESDSTDAYDQAFEHSWSGDAHDQAFEHSWSGDEPAEESQETHDWAADAYPEQYPPSNPITIHTPPGLALYLQPPIWEPVAYGPIPGHWEASFSHLSGIVVDSSHSAEQKEAMSGGWNPVTGRDPRGSRPNFAPFGAPLPGQGQPYIYHSGGPGPNYGTYPHHNPWASMTYGMHPLGHAGVPLAPAGIPAPAPAAFVPVPPGAQAGYQTQQTFSYQPNGMGNMLPRQAQPWPTIDPTMPAAQMTNSTGGVGCEPGYTLFFAAEHTKAHIFRSNTPPWQLPATAQLPFKAAHIPCNTTLEELLKGFGCTNPVPKKNKVFEIQSAGGGKWYKGLEVNGGNKDLLKKTIKEVGWDATRTGNPREKPVVCLWFCKD</sequence>
<gene>
    <name evidence="2" type="ORF">E4U43_005437</name>
</gene>
<accession>A0A9P7SVH1</accession>
<dbReference type="Proteomes" id="UP000748025">
    <property type="component" value="Unassembled WGS sequence"/>
</dbReference>
<feature type="compositionally biased region" description="Acidic residues" evidence="1">
    <location>
        <begin position="71"/>
        <end position="88"/>
    </location>
</feature>
<organism evidence="2 3">
    <name type="scientific">Claviceps pusilla</name>
    <dbReference type="NCBI Taxonomy" id="123648"/>
    <lineage>
        <taxon>Eukaryota</taxon>
        <taxon>Fungi</taxon>
        <taxon>Dikarya</taxon>
        <taxon>Ascomycota</taxon>
        <taxon>Pezizomycotina</taxon>
        <taxon>Sordariomycetes</taxon>
        <taxon>Hypocreomycetidae</taxon>
        <taxon>Hypocreales</taxon>
        <taxon>Clavicipitaceae</taxon>
        <taxon>Claviceps</taxon>
    </lineage>
</organism>
<dbReference type="AlphaFoldDB" id="A0A9P7SVH1"/>
<keyword evidence="3" id="KW-1185">Reference proteome</keyword>
<feature type="region of interest" description="Disordered" evidence="1">
    <location>
        <begin position="68"/>
        <end position="90"/>
    </location>
</feature>
<protein>
    <submittedName>
        <fullName evidence="2">Uncharacterized protein</fullName>
    </submittedName>
</protein>
<comment type="caution">
    <text evidence="2">The sequence shown here is derived from an EMBL/GenBank/DDBJ whole genome shotgun (WGS) entry which is preliminary data.</text>
</comment>
<evidence type="ECO:0000313" key="2">
    <source>
        <dbReference type="EMBL" id="KAG5986611.1"/>
    </source>
</evidence>
<evidence type="ECO:0000256" key="1">
    <source>
        <dbReference type="SAM" id="MobiDB-lite"/>
    </source>
</evidence>
<feature type="region of interest" description="Disordered" evidence="1">
    <location>
        <begin position="105"/>
        <end position="124"/>
    </location>
</feature>
<name>A0A9P7SVH1_9HYPO</name>
<dbReference type="EMBL" id="SRPW01003577">
    <property type="protein sequence ID" value="KAG5986611.1"/>
    <property type="molecule type" value="Genomic_DNA"/>
</dbReference>